<sequence length="89" mass="10089">MKEELKTQDQIIDELFKESLRSKKWIQLDGKIINVDKILYIGRDNRFGEGTSFVTLTDGTEIDTKIPFSVFESYCAAGEINLNAGLVTE</sequence>
<accession>A0AAT9J9E5</accession>
<reference evidence="1" key="2">
    <citation type="submission" date="2024-05" db="EMBL/GenBank/DDBJ databases">
        <authorList>
            <person name="Matrishin C.B."/>
            <person name="Kauffman K.M."/>
        </authorList>
    </citation>
    <scope>NUCLEOTIDE SEQUENCE</scope>
</reference>
<name>A0AAT9J9E5_9CAUD</name>
<organism evidence="1">
    <name type="scientific">Porphyromonas phage phage030a_KCOM2803</name>
    <dbReference type="NCBI Taxonomy" id="3154120"/>
    <lineage>
        <taxon>Viruses</taxon>
        <taxon>Duplodnaviria</taxon>
        <taxon>Heunggongvirae</taxon>
        <taxon>Uroviricota</taxon>
        <taxon>Caudoviricetes</taxon>
        <taxon>Nixviridae</taxon>
        <taxon>Haasevirus</taxon>
        <taxon>Haasevirus pging00W</taxon>
    </lineage>
</organism>
<reference evidence="1" key="1">
    <citation type="journal article" date="2023" name="Microbiome">
        <title>Phages are unrecognized players in the ecology of the oral pathogen Porphyromonas gingivalis.</title>
        <authorList>
            <person name="Matrishin C.B."/>
            <person name="Haase E.M."/>
            <person name="Dewhirst F.E."/>
            <person name="Mark Welch J.L."/>
            <person name="Miranda-Sanchez F."/>
            <person name="Chen T."/>
            <person name="MacFarland D.C."/>
            <person name="Kauffman K.M."/>
        </authorList>
    </citation>
    <scope>NUCLEOTIDE SEQUENCE</scope>
</reference>
<evidence type="ECO:0000313" key="1">
    <source>
        <dbReference type="EMBL" id="DBA56219.1"/>
    </source>
</evidence>
<dbReference type="EMBL" id="BK068111">
    <property type="protein sequence ID" value="DBA56219.1"/>
    <property type="molecule type" value="Genomic_DNA"/>
</dbReference>
<protein>
    <submittedName>
        <fullName evidence="1">Uncharacterized protein</fullName>
    </submittedName>
</protein>
<proteinExistence type="predicted"/>